<dbReference type="InterPro" id="IPR000182">
    <property type="entry name" value="GNAT_dom"/>
</dbReference>
<gene>
    <name evidence="4" type="ORF">DTU56_09345</name>
</gene>
<accession>A0A5U8XK51</accession>
<evidence type="ECO:0000256" key="1">
    <source>
        <dbReference type="ARBA" id="ARBA00022679"/>
    </source>
</evidence>
<dbReference type="EMBL" id="AAGUDP010000006">
    <property type="protein sequence ID" value="EBS0563322.1"/>
    <property type="molecule type" value="Genomic_DNA"/>
</dbReference>
<dbReference type="GO" id="GO:0016747">
    <property type="term" value="F:acyltransferase activity, transferring groups other than amino-acyl groups"/>
    <property type="evidence" value="ECO:0007669"/>
    <property type="project" value="InterPro"/>
</dbReference>
<dbReference type="InterPro" id="IPR050832">
    <property type="entry name" value="Bact_Acetyltransf"/>
</dbReference>
<dbReference type="SUPFAM" id="SSF55729">
    <property type="entry name" value="Acyl-CoA N-acyltransferases (Nat)"/>
    <property type="match status" value="1"/>
</dbReference>
<evidence type="ECO:0000313" key="4">
    <source>
        <dbReference type="EMBL" id="EBS0563322.1"/>
    </source>
</evidence>
<feature type="domain" description="N-acetyltransferase" evidence="3">
    <location>
        <begin position="18"/>
        <end position="158"/>
    </location>
</feature>
<reference evidence="4" key="1">
    <citation type="submission" date="2018-07" db="EMBL/GenBank/DDBJ databases">
        <authorList>
            <person name="Ashton P.M."/>
            <person name="Dallman T."/>
            <person name="Nair S."/>
            <person name="De Pinna E."/>
            <person name="Peters T."/>
            <person name="Grant K."/>
        </authorList>
    </citation>
    <scope>NUCLEOTIDE SEQUENCE</scope>
    <source>
        <strain evidence="4">142535</strain>
    </source>
</reference>
<dbReference type="AlphaFoldDB" id="A0A5U8XK51"/>
<name>A0A5U8XK51_SALMU</name>
<keyword evidence="2" id="KW-0012">Acyltransferase</keyword>
<sequence length="158" mass="17982">MGEIRDVEFVVFTDMESGLYRQLEPQLLKLQEELTRQELTSSFVALGIDMGDFTIPPAKPDWWKGSLLVAYNEDRVHGMLSIRPDTAADQAKITNVIVHQDSRGFGIATELMNRATEQAKGEGFTTVTLDVMHDNTIAEEFYRKLGYAQLTKKMFKYL</sequence>
<keyword evidence="1 4" id="KW-0808">Transferase</keyword>
<dbReference type="PANTHER" id="PTHR43877:SF2">
    <property type="entry name" value="AMINOALKYLPHOSPHONATE N-ACETYLTRANSFERASE-RELATED"/>
    <property type="match status" value="1"/>
</dbReference>
<dbReference type="PROSITE" id="PS51186">
    <property type="entry name" value="GNAT"/>
    <property type="match status" value="1"/>
</dbReference>
<protein>
    <submittedName>
        <fullName evidence="4">GNAT family N-acetyltransferase</fullName>
    </submittedName>
</protein>
<dbReference type="PANTHER" id="PTHR43877">
    <property type="entry name" value="AMINOALKYLPHOSPHONATE N-ACETYLTRANSFERASE-RELATED-RELATED"/>
    <property type="match status" value="1"/>
</dbReference>
<comment type="caution">
    <text evidence="4">The sequence shown here is derived from an EMBL/GenBank/DDBJ whole genome shotgun (WGS) entry which is preliminary data.</text>
</comment>
<dbReference type="CDD" id="cd04301">
    <property type="entry name" value="NAT_SF"/>
    <property type="match status" value="1"/>
</dbReference>
<dbReference type="Pfam" id="PF00583">
    <property type="entry name" value="Acetyltransf_1"/>
    <property type="match status" value="1"/>
</dbReference>
<evidence type="ECO:0000256" key="2">
    <source>
        <dbReference type="ARBA" id="ARBA00023315"/>
    </source>
</evidence>
<dbReference type="Gene3D" id="3.40.630.30">
    <property type="match status" value="1"/>
</dbReference>
<proteinExistence type="predicted"/>
<dbReference type="InterPro" id="IPR016181">
    <property type="entry name" value="Acyl_CoA_acyltransferase"/>
</dbReference>
<organism evidence="4">
    <name type="scientific">Salmonella muenchen</name>
    <dbReference type="NCBI Taxonomy" id="596"/>
    <lineage>
        <taxon>Bacteria</taxon>
        <taxon>Pseudomonadati</taxon>
        <taxon>Pseudomonadota</taxon>
        <taxon>Gammaproteobacteria</taxon>
        <taxon>Enterobacterales</taxon>
        <taxon>Enterobacteriaceae</taxon>
        <taxon>Salmonella</taxon>
    </lineage>
</organism>
<evidence type="ECO:0000259" key="3">
    <source>
        <dbReference type="PROSITE" id="PS51186"/>
    </source>
</evidence>